<dbReference type="Proteomes" id="UP000196587">
    <property type="component" value="Unassembled WGS sequence"/>
</dbReference>
<dbReference type="Pfam" id="PF13289">
    <property type="entry name" value="SIR2_2"/>
    <property type="match status" value="1"/>
</dbReference>
<dbReference type="InterPro" id="IPR029035">
    <property type="entry name" value="DHS-like_NAD/FAD-binding_dom"/>
</dbReference>
<name>A0A1Y4JXT9_9BACE</name>
<reference evidence="2" key="1">
    <citation type="submission" date="2017-04" db="EMBL/GenBank/DDBJ databases">
        <title>Function of individual gut microbiota members based on whole genome sequencing of pure cultures obtained from chicken caecum.</title>
        <authorList>
            <person name="Medvecky M."/>
            <person name="Cejkova D."/>
            <person name="Polansky O."/>
            <person name="Karasova D."/>
            <person name="Kubasova T."/>
            <person name="Cizek A."/>
            <person name="Rychlik I."/>
        </authorList>
    </citation>
    <scope>NUCLEOTIDE SEQUENCE [LARGE SCALE GENOMIC DNA]</scope>
    <source>
        <strain evidence="2">An189</strain>
    </source>
</reference>
<protein>
    <submittedName>
        <fullName evidence="1">Uncharacterized protein</fullName>
    </submittedName>
</protein>
<dbReference type="EMBL" id="NFKE01000004">
    <property type="protein sequence ID" value="OUP34831.1"/>
    <property type="molecule type" value="Genomic_DNA"/>
</dbReference>
<dbReference type="AlphaFoldDB" id="A0A1Y4JXT9"/>
<dbReference type="SUPFAM" id="SSF52467">
    <property type="entry name" value="DHS-like NAD/FAD-binding domain"/>
    <property type="match status" value="1"/>
</dbReference>
<comment type="caution">
    <text evidence="1">The sequence shown here is derived from an EMBL/GenBank/DDBJ whole genome shotgun (WGS) entry which is preliminary data.</text>
</comment>
<gene>
    <name evidence="1" type="ORF">B5F24_06535</name>
</gene>
<accession>A0A1Y4JXT9</accession>
<sequence>MKIEDIINQINFRSNPKSALYFELFIQNLLKLHLEKQGKQFISDYVIDGNRLDGYSKNGIGNYEGPVAFEIKYTHRYNPMIMRYTVRQLTGILDSEKIKHMILIYPADSDKMRYFLRNENPNLILWGITEINGLIDANKEEAEYIANSLFKLEIKKELNRRDNDWKKSREELLTSVKKAYKKGNISLLLGAGVSCSAGLPNWKTLLNSLYTNFVNKIFNDDTVDDDTIKAITNKFIEINNNSTLAIARYLKAGLSQKDDDIMFISAVKDALYSSQRTSSPLIESITNLCIPKRSGAKVKSIITYNFDDLIEESLSKVKLEYKTIYRDEEQHDSDELPIYHVHGFIPGRESFDREASLVFSEEAYHKVYSEPYHWSNLVQLATLRENNCLMIGLSLSDPNLRRLLEIAAQKQSKNCRHYAFIQRLSNDSLIDDSSCVKINEASVNKILQTHHIIQEKMMESLGTRVIWFEDYSEIPVLLDEIRK</sequence>
<evidence type="ECO:0000313" key="2">
    <source>
        <dbReference type="Proteomes" id="UP000196587"/>
    </source>
</evidence>
<evidence type="ECO:0000313" key="1">
    <source>
        <dbReference type="EMBL" id="OUP34831.1"/>
    </source>
</evidence>
<organism evidence="1 2">
    <name type="scientific">Bacteroides clarus</name>
    <dbReference type="NCBI Taxonomy" id="626929"/>
    <lineage>
        <taxon>Bacteria</taxon>
        <taxon>Pseudomonadati</taxon>
        <taxon>Bacteroidota</taxon>
        <taxon>Bacteroidia</taxon>
        <taxon>Bacteroidales</taxon>
        <taxon>Bacteroidaceae</taxon>
        <taxon>Bacteroides</taxon>
    </lineage>
</organism>
<dbReference type="RefSeq" id="WP_009121603.1">
    <property type="nucleotide sequence ID" value="NZ_CALIXP010000024.1"/>
</dbReference>
<proteinExistence type="predicted"/>
<dbReference type="Gene3D" id="3.40.50.1220">
    <property type="entry name" value="TPP-binding domain"/>
    <property type="match status" value="1"/>
</dbReference>